<gene>
    <name evidence="2" type="ORF">PCOR1329_LOCUS30486</name>
</gene>
<sequence>MSDAAVLLDRCEWLTPSLPALKMQSREDGALWDFLFAALQRQFSALVKILGLDPPSPHPRSLRRGGASDDLATASRTQEEVRARGRWATLTSLKRCGETTWLLLEMAKAPEDALAFGREVQASFSNVLSEGFAGPLLVARLPPRLAEAPGPAGAVPRGLPGSI</sequence>
<reference evidence="2" key="1">
    <citation type="submission" date="2023-10" db="EMBL/GenBank/DDBJ databases">
        <authorList>
            <person name="Chen Y."/>
            <person name="Shah S."/>
            <person name="Dougan E. K."/>
            <person name="Thang M."/>
            <person name="Chan C."/>
        </authorList>
    </citation>
    <scope>NUCLEOTIDE SEQUENCE [LARGE SCALE GENOMIC DNA]</scope>
</reference>
<feature type="region of interest" description="Disordered" evidence="1">
    <location>
        <begin position="57"/>
        <end position="76"/>
    </location>
</feature>
<keyword evidence="3" id="KW-1185">Reference proteome</keyword>
<dbReference type="EMBL" id="CAUYUJ010011725">
    <property type="protein sequence ID" value="CAK0832483.1"/>
    <property type="molecule type" value="Genomic_DNA"/>
</dbReference>
<dbReference type="Proteomes" id="UP001189429">
    <property type="component" value="Unassembled WGS sequence"/>
</dbReference>
<proteinExistence type="predicted"/>
<evidence type="ECO:0000313" key="3">
    <source>
        <dbReference type="Proteomes" id="UP001189429"/>
    </source>
</evidence>
<evidence type="ECO:0000256" key="1">
    <source>
        <dbReference type="SAM" id="MobiDB-lite"/>
    </source>
</evidence>
<accession>A0ABN9SL34</accession>
<name>A0ABN9SL34_9DINO</name>
<organism evidence="2 3">
    <name type="scientific">Prorocentrum cordatum</name>
    <dbReference type="NCBI Taxonomy" id="2364126"/>
    <lineage>
        <taxon>Eukaryota</taxon>
        <taxon>Sar</taxon>
        <taxon>Alveolata</taxon>
        <taxon>Dinophyceae</taxon>
        <taxon>Prorocentrales</taxon>
        <taxon>Prorocentraceae</taxon>
        <taxon>Prorocentrum</taxon>
    </lineage>
</organism>
<comment type="caution">
    <text evidence="2">The sequence shown here is derived from an EMBL/GenBank/DDBJ whole genome shotgun (WGS) entry which is preliminary data.</text>
</comment>
<evidence type="ECO:0000313" key="2">
    <source>
        <dbReference type="EMBL" id="CAK0832483.1"/>
    </source>
</evidence>
<protein>
    <submittedName>
        <fullName evidence="2">Uncharacterized protein</fullName>
    </submittedName>
</protein>